<dbReference type="EMBL" id="NWTN01000022">
    <property type="protein sequence ID" value="PRQ65371.1"/>
    <property type="molecule type" value="Genomic_DNA"/>
</dbReference>
<reference evidence="9 10" key="1">
    <citation type="submission" date="2017-09" db="EMBL/GenBank/DDBJ databases">
        <authorList>
            <person name="Girard L."/>
            <person name="Lami R."/>
            <person name="Suzuki M."/>
            <person name="Baudart J."/>
        </authorList>
    </citation>
    <scope>NUCLEOTIDE SEQUENCE [LARGE SCALE GENOMIC DNA]</scope>
    <source>
        <strain evidence="9 10">17LN0615E</strain>
    </source>
</reference>
<keyword evidence="10" id="KW-1185">Reference proteome</keyword>
<keyword evidence="3" id="KW-0997">Cell inner membrane</keyword>
<name>A0ABX5D9T0_9VIBR</name>
<keyword evidence="4" id="KW-1277">Toxin-antitoxin system</keyword>
<accession>A0ABX5D9T0</accession>
<reference evidence="9 10" key="2">
    <citation type="submission" date="2018-03" db="EMBL/GenBank/DDBJ databases">
        <title>Genetic Diversity and Phenotypic Plasticity of AHL Mediated Quorum Sensing in Environmental Strains of Vibrio mediterranei.</title>
        <authorList>
            <person name="Lantoine F."/>
            <person name="Vouve F."/>
        </authorList>
    </citation>
    <scope>NUCLEOTIDE SEQUENCE [LARGE SCALE GENOMIC DNA]</scope>
    <source>
        <strain evidence="9 10">17LN0615E</strain>
    </source>
</reference>
<feature type="transmembrane region" description="Helical" evidence="8">
    <location>
        <begin position="6"/>
        <end position="25"/>
    </location>
</feature>
<evidence type="ECO:0000256" key="5">
    <source>
        <dbReference type="ARBA" id="ARBA00022692"/>
    </source>
</evidence>
<dbReference type="Proteomes" id="UP000238163">
    <property type="component" value="Unassembled WGS sequence"/>
</dbReference>
<evidence type="ECO:0000256" key="8">
    <source>
        <dbReference type="RuleBase" id="RU221113"/>
    </source>
</evidence>
<evidence type="ECO:0000256" key="2">
    <source>
        <dbReference type="ARBA" id="ARBA00022475"/>
    </source>
</evidence>
<sequence length="52" mass="5839">MPKSKTALAGLIVICITVLVGLWIVRDSLCEVRYKDAHTDFLARFVVCDMVK</sequence>
<evidence type="ECO:0000256" key="1">
    <source>
        <dbReference type="ARBA" id="ARBA00004377"/>
    </source>
</evidence>
<keyword evidence="2" id="KW-1003">Cell membrane</keyword>
<evidence type="ECO:0000256" key="3">
    <source>
        <dbReference type="ARBA" id="ARBA00022519"/>
    </source>
</evidence>
<dbReference type="RefSeq" id="WP_096443923.1">
    <property type="nucleotide sequence ID" value="NZ_NWTN01000022.1"/>
</dbReference>
<dbReference type="InterPro" id="IPR000021">
    <property type="entry name" value="Hok/gef_toxin"/>
</dbReference>
<evidence type="ECO:0000256" key="7">
    <source>
        <dbReference type="ARBA" id="ARBA00023136"/>
    </source>
</evidence>
<organism evidence="9 10">
    <name type="scientific">Vibrio mediterranei</name>
    <dbReference type="NCBI Taxonomy" id="689"/>
    <lineage>
        <taxon>Bacteria</taxon>
        <taxon>Pseudomonadati</taxon>
        <taxon>Pseudomonadota</taxon>
        <taxon>Gammaproteobacteria</taxon>
        <taxon>Vibrionales</taxon>
        <taxon>Vibrionaceae</taxon>
        <taxon>Vibrio</taxon>
    </lineage>
</organism>
<dbReference type="InterPro" id="IPR018084">
    <property type="entry name" value="Hok/gef_toxin_CS"/>
</dbReference>
<keyword evidence="5 8" id="KW-0812">Transmembrane</keyword>
<dbReference type="PROSITE" id="PS00556">
    <property type="entry name" value="HOK_GEF"/>
    <property type="match status" value="1"/>
</dbReference>
<dbReference type="Pfam" id="PF01848">
    <property type="entry name" value="HOK_GEF"/>
    <property type="match status" value="1"/>
</dbReference>
<evidence type="ECO:0000256" key="6">
    <source>
        <dbReference type="ARBA" id="ARBA00022989"/>
    </source>
</evidence>
<evidence type="ECO:0000256" key="4">
    <source>
        <dbReference type="ARBA" id="ARBA00022649"/>
    </source>
</evidence>
<evidence type="ECO:0000313" key="9">
    <source>
        <dbReference type="EMBL" id="PRQ65371.1"/>
    </source>
</evidence>
<comment type="similarity">
    <text evidence="8">Belongs to the hok/gef family.</text>
</comment>
<gene>
    <name evidence="9" type="ORF">COR51_22360</name>
</gene>
<proteinExistence type="inferred from homology"/>
<comment type="subcellular location">
    <subcellularLocation>
        <location evidence="1 8">Cell inner membrane</location>
        <topology evidence="1 8">Single-pass membrane protein</topology>
    </subcellularLocation>
</comment>
<protein>
    <submittedName>
        <fullName evidence="9">Protein hokC</fullName>
    </submittedName>
</protein>
<comment type="caution">
    <text evidence="9">The sequence shown here is derived from an EMBL/GenBank/DDBJ whole genome shotgun (WGS) entry which is preliminary data.</text>
</comment>
<evidence type="ECO:0000313" key="10">
    <source>
        <dbReference type="Proteomes" id="UP000238163"/>
    </source>
</evidence>
<keyword evidence="6 8" id="KW-1133">Transmembrane helix</keyword>
<dbReference type="PRINTS" id="PR00281">
    <property type="entry name" value="HOKGEFTOXIC"/>
</dbReference>
<keyword evidence="7 8" id="KW-0472">Membrane</keyword>